<sequence>MAPSGAPPTLPPLTVSKRTANVSLEYIITLQSSIHALEAQIAALALQREGLGAQLHLAQTRYAPVGRLPNELLATIFGYAVGAGKGSSETLSALVRVCRHFRKVALGTPFLWTTVLIDADCNWDHVRLHFSLSNGLPLDVSIHFDDFPRSIPRDAIGEALLDAMEVLQPAIPRIRTFRLYVLTEALAYAALLRCRIPAPLLERFTVRVSEERCDIGDVPPLFRPFGGHTPRLAALTLQSIRFGGALPVTDTLRTFSISGYASNEGVPTSVLLAVLRACRKLELIRLENMGDLRDRPVSASSILLPKLNRLVLASCGIHRAQYLLRVLIMPRLDRLELDNLGEITHLLRDFDLRAEQLPLRHVRIETCLFNELRLMHLFMKWQGIETVELVDCEDVSDNLLRGLSEPPGSEKWILPHLKHMSLEACSSIHDADLVRFVSSRVQVTDTNDDAVRPFRLESLGVSKLSLSRITMTWLASKVLIAG</sequence>
<reference evidence="2 3" key="1">
    <citation type="journal article" date="2016" name="Mol. Biol. Evol.">
        <title>Comparative Genomics of Early-Diverging Mushroom-Forming Fungi Provides Insights into the Origins of Lignocellulose Decay Capabilities.</title>
        <authorList>
            <person name="Nagy L.G."/>
            <person name="Riley R."/>
            <person name="Tritt A."/>
            <person name="Adam C."/>
            <person name="Daum C."/>
            <person name="Floudas D."/>
            <person name="Sun H."/>
            <person name="Yadav J.S."/>
            <person name="Pangilinan J."/>
            <person name="Larsson K.H."/>
            <person name="Matsuura K."/>
            <person name="Barry K."/>
            <person name="Labutti K."/>
            <person name="Kuo R."/>
            <person name="Ohm R.A."/>
            <person name="Bhattacharya S.S."/>
            <person name="Shirouzu T."/>
            <person name="Yoshinaga Y."/>
            <person name="Martin F.M."/>
            <person name="Grigoriev I.V."/>
            <person name="Hibbett D.S."/>
        </authorList>
    </citation>
    <scope>NUCLEOTIDE SEQUENCE [LARGE SCALE GENOMIC DNA]</scope>
    <source>
        <strain evidence="2 3">HHB12733</strain>
    </source>
</reference>
<dbReference type="SUPFAM" id="SSF52047">
    <property type="entry name" value="RNI-like"/>
    <property type="match status" value="1"/>
</dbReference>
<dbReference type="Proteomes" id="UP000076842">
    <property type="component" value="Unassembled WGS sequence"/>
</dbReference>
<dbReference type="Gene3D" id="1.20.1280.50">
    <property type="match status" value="1"/>
</dbReference>
<accession>A0A165IAW5</accession>
<dbReference type="STRING" id="1353952.A0A165IAW5"/>
<evidence type="ECO:0000313" key="3">
    <source>
        <dbReference type="Proteomes" id="UP000076842"/>
    </source>
</evidence>
<dbReference type="EMBL" id="KV423932">
    <property type="protein sequence ID" value="KZT60339.1"/>
    <property type="molecule type" value="Genomic_DNA"/>
</dbReference>
<dbReference type="AlphaFoldDB" id="A0A165IAW5"/>
<dbReference type="InterPro" id="IPR001810">
    <property type="entry name" value="F-box_dom"/>
</dbReference>
<keyword evidence="3" id="KW-1185">Reference proteome</keyword>
<proteinExistence type="predicted"/>
<protein>
    <recommendedName>
        <fullName evidence="1">F-box domain-containing protein</fullName>
    </recommendedName>
</protein>
<gene>
    <name evidence="2" type="ORF">CALCODRAFT_492686</name>
</gene>
<dbReference type="Gene3D" id="3.80.10.10">
    <property type="entry name" value="Ribonuclease Inhibitor"/>
    <property type="match status" value="1"/>
</dbReference>
<dbReference type="Pfam" id="PF12937">
    <property type="entry name" value="F-box-like"/>
    <property type="match status" value="1"/>
</dbReference>
<feature type="domain" description="F-box" evidence="1">
    <location>
        <begin position="66"/>
        <end position="116"/>
    </location>
</feature>
<dbReference type="InParanoid" id="A0A165IAW5"/>
<evidence type="ECO:0000259" key="1">
    <source>
        <dbReference type="Pfam" id="PF12937"/>
    </source>
</evidence>
<name>A0A165IAW5_9BASI</name>
<organism evidence="2 3">
    <name type="scientific">Calocera cornea HHB12733</name>
    <dbReference type="NCBI Taxonomy" id="1353952"/>
    <lineage>
        <taxon>Eukaryota</taxon>
        <taxon>Fungi</taxon>
        <taxon>Dikarya</taxon>
        <taxon>Basidiomycota</taxon>
        <taxon>Agaricomycotina</taxon>
        <taxon>Dacrymycetes</taxon>
        <taxon>Dacrymycetales</taxon>
        <taxon>Dacrymycetaceae</taxon>
        <taxon>Calocera</taxon>
    </lineage>
</organism>
<dbReference type="InterPro" id="IPR032675">
    <property type="entry name" value="LRR_dom_sf"/>
</dbReference>
<evidence type="ECO:0000313" key="2">
    <source>
        <dbReference type="EMBL" id="KZT60339.1"/>
    </source>
</evidence>
<dbReference type="OrthoDB" id="8048523at2759"/>